<dbReference type="InterPro" id="IPR023214">
    <property type="entry name" value="HAD_sf"/>
</dbReference>
<evidence type="ECO:0000313" key="2">
    <source>
        <dbReference type="Proteomes" id="UP000027395"/>
    </source>
</evidence>
<dbReference type="AlphaFoldDB" id="A0A073CBE4"/>
<protein>
    <submittedName>
        <fullName evidence="1">Phosphatase</fullName>
        <ecNumber evidence="1">3.1.3.18</ecNumber>
    </submittedName>
</protein>
<dbReference type="GO" id="GO:0008967">
    <property type="term" value="F:phosphoglycolate phosphatase activity"/>
    <property type="evidence" value="ECO:0007669"/>
    <property type="project" value="UniProtKB-EC"/>
</dbReference>
<dbReference type="PANTHER" id="PTHR43434">
    <property type="entry name" value="PHOSPHOGLYCOLATE PHOSPHATASE"/>
    <property type="match status" value="1"/>
</dbReference>
<dbReference type="Pfam" id="PF00702">
    <property type="entry name" value="Hydrolase"/>
    <property type="match status" value="1"/>
</dbReference>
<dbReference type="eggNOG" id="COG0546">
    <property type="taxonomic scope" value="Bacteria"/>
</dbReference>
<dbReference type="PANTHER" id="PTHR43434:SF1">
    <property type="entry name" value="PHOSPHOGLYCOLATE PHOSPHATASE"/>
    <property type="match status" value="1"/>
</dbReference>
<dbReference type="GO" id="GO:0005829">
    <property type="term" value="C:cytosol"/>
    <property type="evidence" value="ECO:0007669"/>
    <property type="project" value="TreeGrafter"/>
</dbReference>
<dbReference type="InterPro" id="IPR050155">
    <property type="entry name" value="HAD-like_hydrolase_sf"/>
</dbReference>
<proteinExistence type="predicted"/>
<dbReference type="Proteomes" id="UP000027395">
    <property type="component" value="Chromosome"/>
</dbReference>
<keyword evidence="2" id="KW-1185">Reference proteome</keyword>
<sequence length="256" mass="27308">MVTLQVQNITFKNIEAVIFDKDGTLEDSGDFLRNLAQKRSRLIDAQIPGVGEPLLMAFGVQGDTLDPTGLMAVGSRRENEIAAAAYIAETGRGWLESVNIAHHAFADADQYLKSSPPSTLFVGGLETLKSLSDAGLKLGIVSAAPTAEVQNFVTHHQLEPYIKFHQGVDGGPTKPDPILFLNACQALGVHPSVTLMVGDAQGDIDMAIGAGAAGCVGVCWNQSNPKYLNRATVVISHWDQLKIKSLTLPRVSFGDS</sequence>
<dbReference type="GO" id="GO:0006281">
    <property type="term" value="P:DNA repair"/>
    <property type="evidence" value="ECO:0007669"/>
    <property type="project" value="TreeGrafter"/>
</dbReference>
<dbReference type="NCBIfam" id="TIGR01549">
    <property type="entry name" value="HAD-SF-IA-v1"/>
    <property type="match status" value="1"/>
</dbReference>
<keyword evidence="1" id="KW-0378">Hydrolase</keyword>
<dbReference type="PATRIC" id="fig|388467.6.peg.123"/>
<dbReference type="EMBL" id="CM002803">
    <property type="protein sequence ID" value="KEI65416.1"/>
    <property type="molecule type" value="Genomic_DNA"/>
</dbReference>
<dbReference type="STRING" id="388467.A19Y_0172"/>
<dbReference type="SFLD" id="SFLDG01129">
    <property type="entry name" value="C1.5:_HAD__Beta-PGM__Phosphata"/>
    <property type="match status" value="1"/>
</dbReference>
<organism evidence="1 2">
    <name type="scientific">Planktothrix agardhii (strain NIVA-CYA 126/8)</name>
    <dbReference type="NCBI Taxonomy" id="388467"/>
    <lineage>
        <taxon>Bacteria</taxon>
        <taxon>Bacillati</taxon>
        <taxon>Cyanobacteriota</taxon>
        <taxon>Cyanophyceae</taxon>
        <taxon>Oscillatoriophycideae</taxon>
        <taxon>Oscillatoriales</taxon>
        <taxon>Microcoleaceae</taxon>
        <taxon>Planktothrix</taxon>
    </lineage>
</organism>
<name>A0A073CBE4_PLAA1</name>
<dbReference type="SUPFAM" id="SSF56784">
    <property type="entry name" value="HAD-like"/>
    <property type="match status" value="1"/>
</dbReference>
<dbReference type="InterPro" id="IPR006439">
    <property type="entry name" value="HAD-SF_hydro_IA"/>
</dbReference>
<dbReference type="InterPro" id="IPR036412">
    <property type="entry name" value="HAD-like_sf"/>
</dbReference>
<gene>
    <name evidence="1" type="ORF">A19Y_0172</name>
</gene>
<dbReference type="RefSeq" id="WP_042156958.1">
    <property type="nucleotide sequence ID" value="NZ_CM002803.1"/>
</dbReference>
<dbReference type="InterPro" id="IPR023198">
    <property type="entry name" value="PGP-like_dom2"/>
</dbReference>
<evidence type="ECO:0000313" key="1">
    <source>
        <dbReference type="EMBL" id="KEI65416.1"/>
    </source>
</evidence>
<dbReference type="SFLD" id="SFLDS00003">
    <property type="entry name" value="Haloacid_Dehalogenase"/>
    <property type="match status" value="1"/>
</dbReference>
<accession>A0A073CBE4</accession>
<reference evidence="1 2" key="1">
    <citation type="journal article" date="2014" name="Appl. Environ. Microbiol.">
        <title>Elucidation of insertion elements encoded on plasmids and in vitro construction of shuttle vectors from the toxic cyanobacterium Planktothrix.</title>
        <authorList>
            <person name="Christiansen G."/>
            <person name="Goesmann A."/>
            <person name="Kurmayer R."/>
        </authorList>
    </citation>
    <scope>NUCLEOTIDE SEQUENCE [LARGE SCALE GENOMIC DNA]</scope>
    <source>
        <strain evidence="1 2">NIVA-CYA 126/8</strain>
    </source>
</reference>
<dbReference type="EC" id="3.1.3.18" evidence="1"/>
<dbReference type="HOGENOM" id="CLU_045011_16_1_3"/>
<dbReference type="Gene3D" id="3.40.50.1000">
    <property type="entry name" value="HAD superfamily/HAD-like"/>
    <property type="match status" value="1"/>
</dbReference>
<dbReference type="GeneID" id="77286467"/>
<dbReference type="Gene3D" id="1.10.150.240">
    <property type="entry name" value="Putative phosphatase, domain 2"/>
    <property type="match status" value="1"/>
</dbReference>